<comment type="caution">
    <text evidence="8">The sequence shown here is derived from an EMBL/GenBank/DDBJ whole genome shotgun (WGS) entry which is preliminary data.</text>
</comment>
<evidence type="ECO:0000256" key="6">
    <source>
        <dbReference type="RuleBase" id="RU363077"/>
    </source>
</evidence>
<dbReference type="OrthoDB" id="1728340at2759"/>
<proteinExistence type="inferred from homology"/>
<dbReference type="PANTHER" id="PTHR31218">
    <property type="entry name" value="WAT1-RELATED PROTEIN"/>
    <property type="match status" value="1"/>
</dbReference>
<feature type="domain" description="EamA" evidence="7">
    <location>
        <begin position="12"/>
        <end position="143"/>
    </location>
</feature>
<evidence type="ECO:0000256" key="1">
    <source>
        <dbReference type="ARBA" id="ARBA00004141"/>
    </source>
</evidence>
<dbReference type="InterPro" id="IPR037185">
    <property type="entry name" value="EmrE-like"/>
</dbReference>
<dbReference type="Gramene" id="PRQ59068">
    <property type="protein sequence ID" value="PRQ59068"/>
    <property type="gene ID" value="RchiOBHm_Chr1g0366101"/>
</dbReference>
<organism evidence="8 9">
    <name type="scientific">Rosa chinensis</name>
    <name type="common">China rose</name>
    <dbReference type="NCBI Taxonomy" id="74649"/>
    <lineage>
        <taxon>Eukaryota</taxon>
        <taxon>Viridiplantae</taxon>
        <taxon>Streptophyta</taxon>
        <taxon>Embryophyta</taxon>
        <taxon>Tracheophyta</taxon>
        <taxon>Spermatophyta</taxon>
        <taxon>Magnoliopsida</taxon>
        <taxon>eudicotyledons</taxon>
        <taxon>Gunneridae</taxon>
        <taxon>Pentapetalae</taxon>
        <taxon>rosids</taxon>
        <taxon>fabids</taxon>
        <taxon>Rosales</taxon>
        <taxon>Rosaceae</taxon>
        <taxon>Rosoideae</taxon>
        <taxon>Rosoideae incertae sedis</taxon>
        <taxon>Rosa</taxon>
    </lineage>
</organism>
<dbReference type="AlphaFoldDB" id="A0A2P6SK64"/>
<feature type="transmembrane region" description="Helical" evidence="6">
    <location>
        <begin position="101"/>
        <end position="122"/>
    </location>
</feature>
<comment type="subcellular location">
    <subcellularLocation>
        <location evidence="1 6">Membrane</location>
        <topology evidence="1 6">Multi-pass membrane protein</topology>
    </subcellularLocation>
</comment>
<evidence type="ECO:0000313" key="8">
    <source>
        <dbReference type="EMBL" id="PRQ59068.1"/>
    </source>
</evidence>
<dbReference type="SUPFAM" id="SSF103481">
    <property type="entry name" value="Multidrug resistance efflux transporter EmrE"/>
    <property type="match status" value="2"/>
</dbReference>
<dbReference type="Proteomes" id="UP000238479">
    <property type="component" value="Chromosome 1"/>
</dbReference>
<feature type="transmembrane region" description="Helical" evidence="6">
    <location>
        <begin position="188"/>
        <end position="209"/>
    </location>
</feature>
<feature type="transmembrane region" description="Helical" evidence="6">
    <location>
        <begin position="134"/>
        <end position="154"/>
    </location>
</feature>
<feature type="transmembrane region" description="Helical" evidence="6">
    <location>
        <begin position="249"/>
        <end position="269"/>
    </location>
</feature>
<feature type="transmembrane region" description="Helical" evidence="6">
    <location>
        <begin position="216"/>
        <end position="237"/>
    </location>
</feature>
<gene>
    <name evidence="8" type="ORF">RchiOBHm_Chr1g0366101</name>
</gene>
<feature type="transmembrane region" description="Helical" evidence="6">
    <location>
        <begin position="281"/>
        <end position="300"/>
    </location>
</feature>
<evidence type="ECO:0000256" key="5">
    <source>
        <dbReference type="ARBA" id="ARBA00023136"/>
    </source>
</evidence>
<dbReference type="Pfam" id="PF00892">
    <property type="entry name" value="EamA"/>
    <property type="match status" value="2"/>
</dbReference>
<name>A0A2P6SK64_ROSCH</name>
<accession>A0A2P6SK64</accession>
<evidence type="ECO:0000313" key="9">
    <source>
        <dbReference type="Proteomes" id="UP000238479"/>
    </source>
</evidence>
<evidence type="ECO:0000256" key="2">
    <source>
        <dbReference type="ARBA" id="ARBA00007635"/>
    </source>
</evidence>
<dbReference type="EMBL" id="PDCK01000039">
    <property type="protein sequence ID" value="PRQ59068.1"/>
    <property type="molecule type" value="Genomic_DNA"/>
</dbReference>
<evidence type="ECO:0000259" key="7">
    <source>
        <dbReference type="Pfam" id="PF00892"/>
    </source>
</evidence>
<protein>
    <recommendedName>
        <fullName evidence="6">WAT1-related protein</fullName>
    </recommendedName>
</protein>
<feature type="transmembrane region" description="Helical" evidence="6">
    <location>
        <begin position="306"/>
        <end position="325"/>
    </location>
</feature>
<feature type="domain" description="EamA" evidence="7">
    <location>
        <begin position="186"/>
        <end position="324"/>
    </location>
</feature>
<sequence length="356" mass="39114">MFMGLIRQTKLVLAVILVQLGYAGLSIISVFALKKGMSPYTFIVYRMAIATIVLAPFAFILERNSRPPMTWSITGKIMLLSLFDPVLDQNLYYMGMKNSSATFTSAMCNMLPAFAFCLAWIFRFEKVSLKKLHSIAKVMGTIITVGGAIVLTLVRGPSLCLPWAIEEQIDPHQSAQCYSGQADLVKGALFITGACFCWSWFVILQAITLRSYPCQLSLTAMICFWGMVEGAILAFVVERGHSGVWSIQFNIKLVAAFYGAMQSGVAYYVMGMVVKEKGPVFYSAFNPLATVMVAILGSFVLAEQLYLGSVIGAAVIIIGLYLVLWGKAKDQSPPSQSCMIDEVAPLTQRLIDDQQC</sequence>
<feature type="transmembrane region" description="Helical" evidence="6">
    <location>
        <begin position="12"/>
        <end position="33"/>
    </location>
</feature>
<keyword evidence="9" id="KW-1185">Reference proteome</keyword>
<dbReference type="InterPro" id="IPR000620">
    <property type="entry name" value="EamA_dom"/>
</dbReference>
<reference evidence="8 9" key="1">
    <citation type="journal article" date="2018" name="Nat. Genet.">
        <title>The Rosa genome provides new insights in the design of modern roses.</title>
        <authorList>
            <person name="Bendahmane M."/>
        </authorList>
    </citation>
    <scope>NUCLEOTIDE SEQUENCE [LARGE SCALE GENOMIC DNA]</scope>
    <source>
        <strain evidence="9">cv. Old Blush</strain>
    </source>
</reference>
<dbReference type="InterPro" id="IPR030184">
    <property type="entry name" value="WAT1-related"/>
</dbReference>
<comment type="similarity">
    <text evidence="2 6">Belongs to the drug/metabolite transporter (DMT) superfamily. Plant drug/metabolite exporter (P-DME) (TC 2.A.7.4) family.</text>
</comment>
<evidence type="ECO:0000256" key="4">
    <source>
        <dbReference type="ARBA" id="ARBA00022989"/>
    </source>
</evidence>
<dbReference type="GO" id="GO:0022857">
    <property type="term" value="F:transmembrane transporter activity"/>
    <property type="evidence" value="ECO:0007669"/>
    <property type="project" value="InterPro"/>
</dbReference>
<keyword evidence="5 6" id="KW-0472">Membrane</keyword>
<dbReference type="GO" id="GO:0016020">
    <property type="term" value="C:membrane"/>
    <property type="evidence" value="ECO:0007669"/>
    <property type="project" value="UniProtKB-SubCell"/>
</dbReference>
<feature type="transmembrane region" description="Helical" evidence="6">
    <location>
        <begin position="39"/>
        <end position="61"/>
    </location>
</feature>
<evidence type="ECO:0000256" key="3">
    <source>
        <dbReference type="ARBA" id="ARBA00022692"/>
    </source>
</evidence>
<keyword evidence="3 6" id="KW-0812">Transmembrane</keyword>
<keyword evidence="4 6" id="KW-1133">Transmembrane helix</keyword>